<reference evidence="1 2" key="1">
    <citation type="journal article" date="2019" name="Int. J. Syst. Evol. Microbiol.">
        <title>The Global Catalogue of Microorganisms (GCM) 10K type strain sequencing project: providing services to taxonomists for standard genome sequencing and annotation.</title>
        <authorList>
            <consortium name="The Broad Institute Genomics Platform"/>
            <consortium name="The Broad Institute Genome Sequencing Center for Infectious Disease"/>
            <person name="Wu L."/>
            <person name="Ma J."/>
        </authorList>
    </citation>
    <scope>NUCLEOTIDE SEQUENCE [LARGE SCALE GENOMIC DNA]</scope>
    <source>
        <strain evidence="1 2">JCM 9650</strain>
    </source>
</reference>
<evidence type="ECO:0000313" key="1">
    <source>
        <dbReference type="EMBL" id="GAA2927517.1"/>
    </source>
</evidence>
<organism evidence="1 2">
    <name type="scientific">Streptomyces erythrogriseus</name>
    <dbReference type="NCBI Taxonomy" id="284027"/>
    <lineage>
        <taxon>Bacteria</taxon>
        <taxon>Bacillati</taxon>
        <taxon>Actinomycetota</taxon>
        <taxon>Actinomycetes</taxon>
        <taxon>Kitasatosporales</taxon>
        <taxon>Streptomycetaceae</taxon>
        <taxon>Streptomyces</taxon>
        <taxon>Streptomyces griseoincarnatus group</taxon>
    </lineage>
</organism>
<dbReference type="EMBL" id="BAAAVA010000032">
    <property type="protein sequence ID" value="GAA2927517.1"/>
    <property type="molecule type" value="Genomic_DNA"/>
</dbReference>
<sequence>MQQAGRAERGAVAGDREQVHGVRVVDVVLDVLGDALLGDEDLLADAEAGLAVGGVLRHPHRDGRAHA</sequence>
<dbReference type="Proteomes" id="UP001501423">
    <property type="component" value="Unassembled WGS sequence"/>
</dbReference>
<accession>A0ABN3WWD5</accession>
<evidence type="ECO:0000313" key="2">
    <source>
        <dbReference type="Proteomes" id="UP001501423"/>
    </source>
</evidence>
<proteinExistence type="predicted"/>
<keyword evidence="2" id="KW-1185">Reference proteome</keyword>
<protein>
    <submittedName>
        <fullName evidence="1">Uncharacterized protein</fullName>
    </submittedName>
</protein>
<comment type="caution">
    <text evidence="1">The sequence shown here is derived from an EMBL/GenBank/DDBJ whole genome shotgun (WGS) entry which is preliminary data.</text>
</comment>
<gene>
    <name evidence="1" type="ORF">GCM10010478_30280</name>
</gene>
<name>A0ABN3WWD5_9ACTN</name>